<evidence type="ECO:0000313" key="2">
    <source>
        <dbReference type="Proteomes" id="UP000231279"/>
    </source>
</evidence>
<keyword evidence="2" id="KW-1185">Reference proteome</keyword>
<organism evidence="1 2">
    <name type="scientific">Handroanthus impetiginosus</name>
    <dbReference type="NCBI Taxonomy" id="429701"/>
    <lineage>
        <taxon>Eukaryota</taxon>
        <taxon>Viridiplantae</taxon>
        <taxon>Streptophyta</taxon>
        <taxon>Embryophyta</taxon>
        <taxon>Tracheophyta</taxon>
        <taxon>Spermatophyta</taxon>
        <taxon>Magnoliopsida</taxon>
        <taxon>eudicotyledons</taxon>
        <taxon>Gunneridae</taxon>
        <taxon>Pentapetalae</taxon>
        <taxon>asterids</taxon>
        <taxon>lamiids</taxon>
        <taxon>Lamiales</taxon>
        <taxon>Bignoniaceae</taxon>
        <taxon>Crescentiina</taxon>
        <taxon>Tabebuia alliance</taxon>
        <taxon>Handroanthus</taxon>
    </lineage>
</organism>
<dbReference type="EMBL" id="NKXS01011403">
    <property type="protein sequence ID" value="PIM97045.1"/>
    <property type="molecule type" value="Genomic_DNA"/>
</dbReference>
<evidence type="ECO:0000313" key="1">
    <source>
        <dbReference type="EMBL" id="PIM97045.1"/>
    </source>
</evidence>
<comment type="caution">
    <text evidence="1">The sequence shown here is derived from an EMBL/GenBank/DDBJ whole genome shotgun (WGS) entry which is preliminary data.</text>
</comment>
<reference evidence="2" key="1">
    <citation type="journal article" date="2018" name="Gigascience">
        <title>Genome assembly of the Pink Ipe (Handroanthus impetiginosus, Bignoniaceae), a highly valued, ecologically keystone Neotropical timber forest tree.</title>
        <authorList>
            <person name="Silva-Junior O.B."/>
            <person name="Grattapaglia D."/>
            <person name="Novaes E."/>
            <person name="Collevatti R.G."/>
        </authorList>
    </citation>
    <scope>NUCLEOTIDE SEQUENCE [LARGE SCALE GENOMIC DNA]</scope>
    <source>
        <strain evidence="2">cv. UFG-1</strain>
    </source>
</reference>
<dbReference type="Proteomes" id="UP000231279">
    <property type="component" value="Unassembled WGS sequence"/>
</dbReference>
<dbReference type="AlphaFoldDB" id="A0A2G9FVB4"/>
<sequence>MMIVGSVTEMPSGMEILHNMAATTVMENKVGVQLGLLYRKDLVQSEAPGYFTFFLPNI</sequence>
<name>A0A2G9FVB4_9LAMI</name>
<accession>A0A2G9FVB4</accession>
<proteinExistence type="predicted"/>
<gene>
    <name evidence="1" type="ORF">CDL12_30492</name>
</gene>
<protein>
    <submittedName>
        <fullName evidence="1">Uncharacterized protein</fullName>
    </submittedName>
</protein>